<dbReference type="PANTHER" id="PTHR33337">
    <property type="entry name" value="GFA DOMAIN-CONTAINING PROTEIN"/>
    <property type="match status" value="1"/>
</dbReference>
<dbReference type="Pfam" id="PF04828">
    <property type="entry name" value="GFA"/>
    <property type="match status" value="1"/>
</dbReference>
<comment type="similarity">
    <text evidence="1">Belongs to the Gfa family.</text>
</comment>
<evidence type="ECO:0000256" key="4">
    <source>
        <dbReference type="ARBA" id="ARBA00023239"/>
    </source>
</evidence>
<dbReference type="AlphaFoldDB" id="A0A7S4HQT3"/>
<sequence>MATLEVCKARCYCGKIEWEVRLCKPLMSGYCHCIDCRRAHASPMYSTVVVTADNVQVTKGKELIKQYWMMPFGATTKCTSRSFCSHCGTRVFNDIRITELSSHIPVGNYYGLFPGTFITQLPDVFKPTMHCFCKEAIVDLSTIKDGMSHHSIGPGSPET</sequence>
<dbReference type="Gene3D" id="3.90.1590.10">
    <property type="entry name" value="glutathione-dependent formaldehyde- activating enzyme (gfa)"/>
    <property type="match status" value="1"/>
</dbReference>
<keyword evidence="2" id="KW-0479">Metal-binding</keyword>
<dbReference type="PANTHER" id="PTHR33337:SF40">
    <property type="entry name" value="CENP-V_GFA DOMAIN-CONTAINING PROTEIN-RELATED"/>
    <property type="match status" value="1"/>
</dbReference>
<protein>
    <recommendedName>
        <fullName evidence="5">CENP-V/GFA domain-containing protein</fullName>
    </recommendedName>
</protein>
<dbReference type="InterPro" id="IPR011057">
    <property type="entry name" value="Mss4-like_sf"/>
</dbReference>
<evidence type="ECO:0000256" key="3">
    <source>
        <dbReference type="ARBA" id="ARBA00022833"/>
    </source>
</evidence>
<evidence type="ECO:0000259" key="5">
    <source>
        <dbReference type="PROSITE" id="PS51891"/>
    </source>
</evidence>
<proteinExistence type="inferred from homology"/>
<dbReference type="GO" id="GO:0016846">
    <property type="term" value="F:carbon-sulfur lyase activity"/>
    <property type="evidence" value="ECO:0007669"/>
    <property type="project" value="InterPro"/>
</dbReference>
<reference evidence="6" key="1">
    <citation type="submission" date="2021-01" db="EMBL/GenBank/DDBJ databases">
        <authorList>
            <person name="Corre E."/>
            <person name="Pelletier E."/>
            <person name="Niang G."/>
            <person name="Scheremetjew M."/>
            <person name="Finn R."/>
            <person name="Kale V."/>
            <person name="Holt S."/>
            <person name="Cochrane G."/>
            <person name="Meng A."/>
            <person name="Brown T."/>
            <person name="Cohen L."/>
        </authorList>
    </citation>
    <scope>NUCLEOTIDE SEQUENCE</scope>
    <source>
        <strain evidence="6">DIVA3 518/3/11/1/6</strain>
    </source>
</reference>
<gene>
    <name evidence="6" type="ORF">VSP0166_LOCUS3399</name>
</gene>
<name>A0A7S4HQT3_9EUKA</name>
<keyword evidence="4" id="KW-0456">Lyase</keyword>
<evidence type="ECO:0000256" key="2">
    <source>
        <dbReference type="ARBA" id="ARBA00022723"/>
    </source>
</evidence>
<dbReference type="InterPro" id="IPR006913">
    <property type="entry name" value="CENP-V/GFA"/>
</dbReference>
<dbReference type="GO" id="GO:0046872">
    <property type="term" value="F:metal ion binding"/>
    <property type="evidence" value="ECO:0007669"/>
    <property type="project" value="UniProtKB-KW"/>
</dbReference>
<organism evidence="6">
    <name type="scientific">Vannella robusta</name>
    <dbReference type="NCBI Taxonomy" id="1487602"/>
    <lineage>
        <taxon>Eukaryota</taxon>
        <taxon>Amoebozoa</taxon>
        <taxon>Discosea</taxon>
        <taxon>Flabellinia</taxon>
        <taxon>Vannellidae</taxon>
        <taxon>Vannella</taxon>
    </lineage>
</organism>
<evidence type="ECO:0000256" key="1">
    <source>
        <dbReference type="ARBA" id="ARBA00005495"/>
    </source>
</evidence>
<dbReference type="EMBL" id="HBKP01004703">
    <property type="protein sequence ID" value="CAE2206261.1"/>
    <property type="molecule type" value="Transcribed_RNA"/>
</dbReference>
<evidence type="ECO:0000313" key="6">
    <source>
        <dbReference type="EMBL" id="CAE2206261.1"/>
    </source>
</evidence>
<dbReference type="SUPFAM" id="SSF51316">
    <property type="entry name" value="Mss4-like"/>
    <property type="match status" value="1"/>
</dbReference>
<keyword evidence="3" id="KW-0862">Zinc</keyword>
<dbReference type="PROSITE" id="PS51891">
    <property type="entry name" value="CENP_V_GFA"/>
    <property type="match status" value="1"/>
</dbReference>
<feature type="domain" description="CENP-V/GFA" evidence="5">
    <location>
        <begin position="7"/>
        <end position="126"/>
    </location>
</feature>
<accession>A0A7S4HQT3</accession>